<dbReference type="EMBL" id="JAEPRC010000281">
    <property type="protein sequence ID" value="KAG2201586.1"/>
    <property type="molecule type" value="Genomic_DNA"/>
</dbReference>
<evidence type="ECO:0000313" key="1">
    <source>
        <dbReference type="EMBL" id="KAG2201586.1"/>
    </source>
</evidence>
<dbReference type="Proteomes" id="UP000650833">
    <property type="component" value="Unassembled WGS sequence"/>
</dbReference>
<reference evidence="1" key="1">
    <citation type="submission" date="2020-12" db="EMBL/GenBank/DDBJ databases">
        <title>Metabolic potential, ecology and presence of endohyphal bacteria is reflected in genomic diversity of Mucoromycotina.</title>
        <authorList>
            <person name="Muszewska A."/>
            <person name="Okrasinska A."/>
            <person name="Steczkiewicz K."/>
            <person name="Drgas O."/>
            <person name="Orlowska M."/>
            <person name="Perlinska-Lenart U."/>
            <person name="Aleksandrzak-Piekarczyk T."/>
            <person name="Szatraj K."/>
            <person name="Zielenkiewicz U."/>
            <person name="Pilsyk S."/>
            <person name="Malc E."/>
            <person name="Mieczkowski P."/>
            <person name="Kruszewska J.S."/>
            <person name="Biernat P."/>
            <person name="Pawlowska J."/>
        </authorList>
    </citation>
    <scope>NUCLEOTIDE SEQUENCE</scope>
    <source>
        <strain evidence="1">CBS 226.32</strain>
    </source>
</reference>
<sequence>MELKIKKPTLETIEEDEQVIQQQVRIYSDNYLEHMMEDNTPIH</sequence>
<gene>
    <name evidence="1" type="ORF">INT46_010698</name>
</gene>
<evidence type="ECO:0000313" key="2">
    <source>
        <dbReference type="Proteomes" id="UP000650833"/>
    </source>
</evidence>
<keyword evidence="2" id="KW-1185">Reference proteome</keyword>
<protein>
    <submittedName>
        <fullName evidence="1">Uncharacterized protein</fullName>
    </submittedName>
</protein>
<organism evidence="1 2">
    <name type="scientific">Mucor plumbeus</name>
    <dbReference type="NCBI Taxonomy" id="97098"/>
    <lineage>
        <taxon>Eukaryota</taxon>
        <taxon>Fungi</taxon>
        <taxon>Fungi incertae sedis</taxon>
        <taxon>Mucoromycota</taxon>
        <taxon>Mucoromycotina</taxon>
        <taxon>Mucoromycetes</taxon>
        <taxon>Mucorales</taxon>
        <taxon>Mucorineae</taxon>
        <taxon>Mucoraceae</taxon>
        <taxon>Mucor</taxon>
    </lineage>
</organism>
<name>A0A8H7R1S8_9FUNG</name>
<accession>A0A8H7R1S8</accession>
<proteinExistence type="predicted"/>
<dbReference type="AlphaFoldDB" id="A0A8H7R1S8"/>
<comment type="caution">
    <text evidence="1">The sequence shown here is derived from an EMBL/GenBank/DDBJ whole genome shotgun (WGS) entry which is preliminary data.</text>
</comment>